<proteinExistence type="predicted"/>
<dbReference type="GO" id="GO:0016020">
    <property type="term" value="C:membrane"/>
    <property type="evidence" value="ECO:0007669"/>
    <property type="project" value="InterPro"/>
</dbReference>
<dbReference type="Gene3D" id="2.60.40.10">
    <property type="entry name" value="Immunoglobulins"/>
    <property type="match status" value="1"/>
</dbReference>
<organism evidence="1 2">
    <name type="scientific">Pelotomaculum schinkii</name>
    <dbReference type="NCBI Taxonomy" id="78350"/>
    <lineage>
        <taxon>Bacteria</taxon>
        <taxon>Bacillati</taxon>
        <taxon>Bacillota</taxon>
        <taxon>Clostridia</taxon>
        <taxon>Eubacteriales</taxon>
        <taxon>Desulfotomaculaceae</taxon>
        <taxon>Pelotomaculum</taxon>
    </lineage>
</organism>
<dbReference type="SUPFAM" id="SSF49313">
    <property type="entry name" value="Cadherin-like"/>
    <property type="match status" value="1"/>
</dbReference>
<name>A0A4Y7R8I7_9FIRM</name>
<keyword evidence="2" id="KW-1185">Reference proteome</keyword>
<protein>
    <submittedName>
        <fullName evidence="1">Uncharacterized protein</fullName>
    </submittedName>
</protein>
<evidence type="ECO:0000313" key="1">
    <source>
        <dbReference type="EMBL" id="TEB05285.1"/>
    </source>
</evidence>
<reference evidence="1 2" key="1">
    <citation type="journal article" date="2018" name="Environ. Microbiol.">
        <title>Novel energy conservation strategies and behaviour of Pelotomaculum schinkii driving syntrophic propionate catabolism.</title>
        <authorList>
            <person name="Hidalgo-Ahumada C.A.P."/>
            <person name="Nobu M.K."/>
            <person name="Narihiro T."/>
            <person name="Tamaki H."/>
            <person name="Liu W.T."/>
            <person name="Kamagata Y."/>
            <person name="Stams A.J.M."/>
            <person name="Imachi H."/>
            <person name="Sousa D.Z."/>
        </authorList>
    </citation>
    <scope>NUCLEOTIDE SEQUENCE [LARGE SCALE GENOMIC DNA]</scope>
    <source>
        <strain evidence="1 2">HH</strain>
    </source>
</reference>
<sequence>MGGKDLKHYCFGQISWRSRQDIAPNTAEFILLGAYRRDAYSGSGKDGLPVRGDIILDTTGGTSLVFGDGTLMFILKYIVTAFSEKENWILGRALDPVTERKTILHTYPAPADPETEGPWKAGIKSTHRQALKEHVNNPGRGYQIETLVEFTTSNGSPAAFVPVFVNAPQNSVFSFPVAVAAPDGDSLTCRLATDVEASGNAGGFTQPGPPLVPKPLTVETDTYVVTWRTTGTKPGQLWSYQVMAEDGKSKAGVEALIRIIPKAGEPPVCAATDQTQSAPIGMLFNIDIVASDPDGLVTAIEAINLPFWARLNITTELPAADAVASISGIPGPEDVGLHVLSIVATDNDGNQAVSPLKIKVDDGGFNAVHQHDYYKMSDKAMEIRA</sequence>
<dbReference type="InterPro" id="IPR015919">
    <property type="entry name" value="Cadherin-like_sf"/>
</dbReference>
<dbReference type="GO" id="GO:0005509">
    <property type="term" value="F:calcium ion binding"/>
    <property type="evidence" value="ECO:0007669"/>
    <property type="project" value="InterPro"/>
</dbReference>
<evidence type="ECO:0000313" key="2">
    <source>
        <dbReference type="Proteomes" id="UP000298324"/>
    </source>
</evidence>
<dbReference type="RefSeq" id="WP_190240387.1">
    <property type="nucleotide sequence ID" value="NZ_QFGA01000002.1"/>
</dbReference>
<gene>
    <name evidence="1" type="ORF">Psch_02326</name>
</gene>
<dbReference type="AlphaFoldDB" id="A0A4Y7R8I7"/>
<comment type="caution">
    <text evidence="1">The sequence shown here is derived from an EMBL/GenBank/DDBJ whole genome shotgun (WGS) entry which is preliminary data.</text>
</comment>
<dbReference type="Proteomes" id="UP000298324">
    <property type="component" value="Unassembled WGS sequence"/>
</dbReference>
<dbReference type="EMBL" id="QFGA01000002">
    <property type="protein sequence ID" value="TEB05285.1"/>
    <property type="molecule type" value="Genomic_DNA"/>
</dbReference>
<dbReference type="InterPro" id="IPR013783">
    <property type="entry name" value="Ig-like_fold"/>
</dbReference>
<accession>A0A4Y7R8I7</accession>